<accession>A0A2A9P1N3</accession>
<dbReference type="OrthoDB" id="3251638at2759"/>
<organism evidence="1 2">
    <name type="scientific">Amanita thiersii Skay4041</name>
    <dbReference type="NCBI Taxonomy" id="703135"/>
    <lineage>
        <taxon>Eukaryota</taxon>
        <taxon>Fungi</taxon>
        <taxon>Dikarya</taxon>
        <taxon>Basidiomycota</taxon>
        <taxon>Agaricomycotina</taxon>
        <taxon>Agaricomycetes</taxon>
        <taxon>Agaricomycetidae</taxon>
        <taxon>Agaricales</taxon>
        <taxon>Pluteineae</taxon>
        <taxon>Amanitaceae</taxon>
        <taxon>Amanita</taxon>
    </lineage>
</organism>
<reference evidence="1 2" key="1">
    <citation type="submission" date="2014-02" db="EMBL/GenBank/DDBJ databases">
        <title>Transposable element dynamics among asymbiotic and ectomycorrhizal Amanita fungi.</title>
        <authorList>
            <consortium name="DOE Joint Genome Institute"/>
            <person name="Hess J."/>
            <person name="Skrede I."/>
            <person name="Wolfe B."/>
            <person name="LaButti K."/>
            <person name="Ohm R.A."/>
            <person name="Grigoriev I.V."/>
            <person name="Pringle A."/>
        </authorList>
    </citation>
    <scope>NUCLEOTIDE SEQUENCE [LARGE SCALE GENOMIC DNA]</scope>
    <source>
        <strain evidence="1 2">SKay4041</strain>
    </source>
</reference>
<evidence type="ECO:0008006" key="3">
    <source>
        <dbReference type="Google" id="ProtNLM"/>
    </source>
</evidence>
<sequence>MTPNPLSYRFVDDLIPLVLDSNLHWWPQDLANLCRVSLAWLSFTRKRLYRHPRLTTYHTCSLLARTLHETQYLCSLIVGIILQPISSEYGDFTSRGTRLASLRTLLGVHGLQSITLGGELANGAGRFLHMVGNPSMVRELHVDGSLTIHGVTSKASLEWDESIILKFSSLHTLHLSNLDLDIDPGAPPAPMIHTLVLDNVDIIFGDLFSMANKARHIHVTTENGTEYERQLKIILDSWPVKYLKYEVRHGCCHAGSLFNQDSKPLPLLRSLHFDGVSVDRETLVWIREVCDRLEELVVTDNRVFLNAEDWATFMASESSGGLKV</sequence>
<name>A0A2A9P1N3_9AGAR</name>
<keyword evidence="2" id="KW-1185">Reference proteome</keyword>
<dbReference type="Gene3D" id="3.80.10.10">
    <property type="entry name" value="Ribonuclease Inhibitor"/>
    <property type="match status" value="1"/>
</dbReference>
<dbReference type="AlphaFoldDB" id="A0A2A9P1N3"/>
<dbReference type="Proteomes" id="UP000242287">
    <property type="component" value="Unassembled WGS sequence"/>
</dbReference>
<proteinExistence type="predicted"/>
<protein>
    <recommendedName>
        <fullName evidence="3">F-box domain-containing protein</fullName>
    </recommendedName>
</protein>
<evidence type="ECO:0000313" key="1">
    <source>
        <dbReference type="EMBL" id="PFH54663.1"/>
    </source>
</evidence>
<gene>
    <name evidence="1" type="ORF">AMATHDRAFT_72430</name>
</gene>
<evidence type="ECO:0000313" key="2">
    <source>
        <dbReference type="Proteomes" id="UP000242287"/>
    </source>
</evidence>
<dbReference type="EMBL" id="KZ301969">
    <property type="protein sequence ID" value="PFH54663.1"/>
    <property type="molecule type" value="Genomic_DNA"/>
</dbReference>
<dbReference type="InterPro" id="IPR032675">
    <property type="entry name" value="LRR_dom_sf"/>
</dbReference>